<evidence type="ECO:0000313" key="2">
    <source>
        <dbReference type="EMBL" id="GAA1226405.1"/>
    </source>
</evidence>
<proteinExistence type="predicted"/>
<gene>
    <name evidence="2" type="ORF">GCM10009676_05510</name>
</gene>
<dbReference type="SUPFAM" id="SSF54593">
    <property type="entry name" value="Glyoxalase/Bleomycin resistance protein/Dihydroxybiphenyl dioxygenase"/>
    <property type="match status" value="1"/>
</dbReference>
<evidence type="ECO:0000259" key="1">
    <source>
        <dbReference type="Pfam" id="PF00903"/>
    </source>
</evidence>
<dbReference type="InterPro" id="IPR029068">
    <property type="entry name" value="Glyas_Bleomycin-R_OHBP_Dase"/>
</dbReference>
<protein>
    <recommendedName>
        <fullName evidence="1">Glyoxalase/fosfomycin resistance/dioxygenase domain-containing protein</fullName>
    </recommendedName>
</protein>
<dbReference type="Proteomes" id="UP001500653">
    <property type="component" value="Unassembled WGS sequence"/>
</dbReference>
<dbReference type="EMBL" id="BAAALN010000002">
    <property type="protein sequence ID" value="GAA1226405.1"/>
    <property type="molecule type" value="Genomic_DNA"/>
</dbReference>
<sequence length="74" mass="7997">MSGQVGVIHHVGITVGDIERSLAFYVDLLAGRRFGPWRRSGPRVDAVTGYPGVVVHRAFVDPPGAHWADKASKC</sequence>
<evidence type="ECO:0000313" key="3">
    <source>
        <dbReference type="Proteomes" id="UP001500653"/>
    </source>
</evidence>
<comment type="caution">
    <text evidence="2">The sequence shown here is derived from an EMBL/GenBank/DDBJ whole genome shotgun (WGS) entry which is preliminary data.</text>
</comment>
<feature type="domain" description="Glyoxalase/fosfomycin resistance/dioxygenase" evidence="1">
    <location>
        <begin position="8"/>
        <end position="47"/>
    </location>
</feature>
<dbReference type="InterPro" id="IPR004360">
    <property type="entry name" value="Glyas_Fos-R_dOase_dom"/>
</dbReference>
<organism evidence="2 3">
    <name type="scientific">Prauserella halophila</name>
    <dbReference type="NCBI Taxonomy" id="185641"/>
    <lineage>
        <taxon>Bacteria</taxon>
        <taxon>Bacillati</taxon>
        <taxon>Actinomycetota</taxon>
        <taxon>Actinomycetes</taxon>
        <taxon>Pseudonocardiales</taxon>
        <taxon>Pseudonocardiaceae</taxon>
        <taxon>Prauserella</taxon>
    </lineage>
</organism>
<dbReference type="Gene3D" id="3.10.180.10">
    <property type="entry name" value="2,3-Dihydroxybiphenyl 1,2-Dioxygenase, domain 1"/>
    <property type="match status" value="1"/>
</dbReference>
<dbReference type="Pfam" id="PF00903">
    <property type="entry name" value="Glyoxalase"/>
    <property type="match status" value="1"/>
</dbReference>
<accession>A0ABP4GIR2</accession>
<keyword evidence="3" id="KW-1185">Reference proteome</keyword>
<reference evidence="3" key="1">
    <citation type="journal article" date="2019" name="Int. J. Syst. Evol. Microbiol.">
        <title>The Global Catalogue of Microorganisms (GCM) 10K type strain sequencing project: providing services to taxonomists for standard genome sequencing and annotation.</title>
        <authorList>
            <consortium name="The Broad Institute Genomics Platform"/>
            <consortium name="The Broad Institute Genome Sequencing Center for Infectious Disease"/>
            <person name="Wu L."/>
            <person name="Ma J."/>
        </authorList>
    </citation>
    <scope>NUCLEOTIDE SEQUENCE [LARGE SCALE GENOMIC DNA]</scope>
    <source>
        <strain evidence="3">JCM 13023</strain>
    </source>
</reference>
<dbReference type="RefSeq" id="WP_253864906.1">
    <property type="nucleotide sequence ID" value="NZ_BAAALN010000002.1"/>
</dbReference>
<name>A0ABP4GIR2_9PSEU</name>